<proteinExistence type="predicted"/>
<dbReference type="PANTHER" id="PTHR35010">
    <property type="entry name" value="BLL4672 PROTEIN-RELATED"/>
    <property type="match status" value="1"/>
</dbReference>
<name>A0ABQ3TZM7_STRHY</name>
<dbReference type="Gene3D" id="3.30.450.180">
    <property type="match status" value="1"/>
</dbReference>
<dbReference type="PANTHER" id="PTHR35010:SF2">
    <property type="entry name" value="BLL4672 PROTEIN"/>
    <property type="match status" value="1"/>
</dbReference>
<evidence type="ECO:0000259" key="1">
    <source>
        <dbReference type="PROSITE" id="PS50943"/>
    </source>
</evidence>
<dbReference type="InterPro" id="IPR001387">
    <property type="entry name" value="Cro/C1-type_HTH"/>
</dbReference>
<dbReference type="SMART" id="SM00530">
    <property type="entry name" value="HTH_XRE"/>
    <property type="match status" value="1"/>
</dbReference>
<sequence length="294" mass="33011">MANNNRELGNFLRKARSQMDPEQAGLPPDNRTRRVPGLRREEVARLAGVSTDYYARLEQGRPIAPSPGVVDALCRALGLDEAGRTYLHTLLGVTAAPSRRHSRSAQRLRPGLHQLIDALDGEPVLVLGRRGDVLAANRMAKALFTDFEQMPVRHRNYARWMFLGEEPRSLFIDWEDQARAAVESLRLEIGRDADDQATNDLIAELRGKSTEFDHWWEEHRVHQRTHGSKRLHHALVGELTVEYETLTLPGDPDTSLFVYTAEPGSSSRQALDLLAMWTLTGTGTPRTGTAQEHD</sequence>
<dbReference type="RefSeq" id="WP_060951179.1">
    <property type="nucleotide sequence ID" value="NZ_BNEK01000003.1"/>
</dbReference>
<accession>A0ABQ3TZM7</accession>
<organism evidence="2 3">
    <name type="scientific">Streptomyces hygroscopicus</name>
    <dbReference type="NCBI Taxonomy" id="1912"/>
    <lineage>
        <taxon>Bacteria</taxon>
        <taxon>Bacillati</taxon>
        <taxon>Actinomycetota</taxon>
        <taxon>Actinomycetes</taxon>
        <taxon>Kitasatosporales</taxon>
        <taxon>Streptomycetaceae</taxon>
        <taxon>Streptomyces</taxon>
        <taxon>Streptomyces violaceusniger group</taxon>
    </lineage>
</organism>
<evidence type="ECO:0000313" key="2">
    <source>
        <dbReference type="EMBL" id="GHJ28835.1"/>
    </source>
</evidence>
<dbReference type="EMBL" id="BNEK01000003">
    <property type="protein sequence ID" value="GHJ28835.1"/>
    <property type="molecule type" value="Genomic_DNA"/>
</dbReference>
<dbReference type="Proteomes" id="UP001054854">
    <property type="component" value="Unassembled WGS sequence"/>
</dbReference>
<dbReference type="SUPFAM" id="SSF47413">
    <property type="entry name" value="lambda repressor-like DNA-binding domains"/>
    <property type="match status" value="1"/>
</dbReference>
<dbReference type="Pfam" id="PF17765">
    <property type="entry name" value="MLTR_LBD"/>
    <property type="match status" value="1"/>
</dbReference>
<dbReference type="PROSITE" id="PS50943">
    <property type="entry name" value="HTH_CROC1"/>
    <property type="match status" value="1"/>
</dbReference>
<dbReference type="InterPro" id="IPR041413">
    <property type="entry name" value="MLTR_LBD"/>
</dbReference>
<dbReference type="InterPro" id="IPR010982">
    <property type="entry name" value="Lambda_DNA-bd_dom_sf"/>
</dbReference>
<reference evidence="2" key="1">
    <citation type="submission" date="2024-05" db="EMBL/GenBank/DDBJ databases">
        <title>Whole genome shotgun sequence of Streptomyces hygroscopicus NBRC 113678.</title>
        <authorList>
            <person name="Komaki H."/>
            <person name="Tamura T."/>
        </authorList>
    </citation>
    <scope>NUCLEOTIDE SEQUENCE</scope>
    <source>
        <strain evidence="2">N11-34</strain>
    </source>
</reference>
<dbReference type="Gene3D" id="1.10.260.40">
    <property type="entry name" value="lambda repressor-like DNA-binding domains"/>
    <property type="match status" value="1"/>
</dbReference>
<protein>
    <submittedName>
        <fullName evidence="2">Transcriptional regulator</fullName>
    </submittedName>
</protein>
<gene>
    <name evidence="2" type="ORF">TPA0910_32680</name>
</gene>
<keyword evidence="3" id="KW-1185">Reference proteome</keyword>
<dbReference type="CDD" id="cd00093">
    <property type="entry name" value="HTH_XRE"/>
    <property type="match status" value="1"/>
</dbReference>
<comment type="caution">
    <text evidence="2">The sequence shown here is derived from an EMBL/GenBank/DDBJ whole genome shotgun (WGS) entry which is preliminary data.</text>
</comment>
<evidence type="ECO:0000313" key="3">
    <source>
        <dbReference type="Proteomes" id="UP001054854"/>
    </source>
</evidence>
<dbReference type="Pfam" id="PF13560">
    <property type="entry name" value="HTH_31"/>
    <property type="match status" value="1"/>
</dbReference>
<feature type="domain" description="HTH cro/C1-type" evidence="1">
    <location>
        <begin position="37"/>
        <end position="84"/>
    </location>
</feature>